<feature type="compositionally biased region" description="Polar residues" evidence="1">
    <location>
        <begin position="271"/>
        <end position="283"/>
    </location>
</feature>
<gene>
    <name evidence="2" type="ORF">SPI_06759</name>
</gene>
<sequence length="508" mass="52627">MPEPAGNHVKQTPGRRKPGPKATRATTSGKNYASENDVGGADNNFRPDFGHRKTGGGGGPTTPQKTQKATATATSSRSPAPSTIAASAKLNKRTGNNKPVPKNISTSPAPTKPGRRTPPQTAGPKASGAAAPAFAGATFHASPAPSSLPLPSFFSKSATPNTPRVRPGSNVSQEPSPPASDSEMPSSTATATTTTKQATGSAPVGLAGPFKGGLSSAANPPPRDESPLDIFFRADRAERERNRRASSANIFTMTSSPAPFSPPAQRRNVPDHSNGNTFPRGTSQHQQQQQQYAMRRPTLAARTSSGGITSAELDGTPGQPIGPAFSTPFQERIRAVRPDESKASSVAADGLAGFRDVAAAPTTSHARTPPQTSNEDRSEALKRFLFSKTVSITPPAASAPVAPAPKTPTRYPGSDTMPQPAGYGGSPFQSIYATPPTAAASRKHSNQLNANQNGNHGSNSNTSNNRNRNSSGNGHTNIAAMEDSLRQILKLDSPFGAGASSPGYPRRS</sequence>
<accession>A0A167QR91</accession>
<evidence type="ECO:0000256" key="1">
    <source>
        <dbReference type="SAM" id="MobiDB-lite"/>
    </source>
</evidence>
<feature type="compositionally biased region" description="Basic and acidic residues" evidence="1">
    <location>
        <begin position="331"/>
        <end position="342"/>
    </location>
</feature>
<dbReference type="Proteomes" id="UP000076874">
    <property type="component" value="Unassembled WGS sequence"/>
</dbReference>
<feature type="compositionally biased region" description="Basic and acidic residues" evidence="1">
    <location>
        <begin position="222"/>
        <end position="243"/>
    </location>
</feature>
<dbReference type="GO" id="GO:0016071">
    <property type="term" value="P:mRNA metabolic process"/>
    <property type="evidence" value="ECO:0007669"/>
    <property type="project" value="UniProtKB-ARBA"/>
</dbReference>
<protein>
    <submittedName>
        <fullName evidence="2">Proteophosphoglycan 5</fullName>
    </submittedName>
</protein>
<dbReference type="Pfam" id="PF15365">
    <property type="entry name" value="PNRC"/>
    <property type="match status" value="1"/>
</dbReference>
<keyword evidence="3" id="KW-1185">Reference proteome</keyword>
<reference evidence="2 3" key="1">
    <citation type="journal article" date="2016" name="Genome Biol. Evol.">
        <title>Divergent and convergent evolution of fungal pathogenicity.</title>
        <authorList>
            <person name="Shang Y."/>
            <person name="Xiao G."/>
            <person name="Zheng P."/>
            <person name="Cen K."/>
            <person name="Zhan S."/>
            <person name="Wang C."/>
        </authorList>
    </citation>
    <scope>NUCLEOTIDE SEQUENCE [LARGE SCALE GENOMIC DNA]</scope>
    <source>
        <strain evidence="2 3">RCEF 264</strain>
    </source>
</reference>
<dbReference type="InterPro" id="IPR028322">
    <property type="entry name" value="PNRC-like_rgn"/>
</dbReference>
<feature type="compositionally biased region" description="Polar residues" evidence="1">
    <location>
        <begin position="361"/>
        <end position="373"/>
    </location>
</feature>
<feature type="region of interest" description="Disordered" evidence="1">
    <location>
        <begin position="1"/>
        <end position="378"/>
    </location>
</feature>
<feature type="compositionally biased region" description="Polar residues" evidence="1">
    <location>
        <begin position="24"/>
        <end position="34"/>
    </location>
</feature>
<feature type="compositionally biased region" description="Low complexity" evidence="1">
    <location>
        <begin position="61"/>
        <end position="89"/>
    </location>
</feature>
<dbReference type="OrthoDB" id="2142961at2759"/>
<comment type="caution">
    <text evidence="2">The sequence shown here is derived from an EMBL/GenBank/DDBJ whole genome shotgun (WGS) entry which is preliminary data.</text>
</comment>
<evidence type="ECO:0000313" key="3">
    <source>
        <dbReference type="Proteomes" id="UP000076874"/>
    </source>
</evidence>
<feature type="compositionally biased region" description="Low complexity" evidence="1">
    <location>
        <begin position="453"/>
        <end position="477"/>
    </location>
</feature>
<proteinExistence type="predicted"/>
<organism evidence="2 3">
    <name type="scientific">Niveomyces insectorum RCEF 264</name>
    <dbReference type="NCBI Taxonomy" id="1081102"/>
    <lineage>
        <taxon>Eukaryota</taxon>
        <taxon>Fungi</taxon>
        <taxon>Dikarya</taxon>
        <taxon>Ascomycota</taxon>
        <taxon>Pezizomycotina</taxon>
        <taxon>Sordariomycetes</taxon>
        <taxon>Hypocreomycetidae</taxon>
        <taxon>Hypocreales</taxon>
        <taxon>Cordycipitaceae</taxon>
        <taxon>Niveomyces</taxon>
    </lineage>
</organism>
<feature type="region of interest" description="Disordered" evidence="1">
    <location>
        <begin position="395"/>
        <end position="484"/>
    </location>
</feature>
<feature type="compositionally biased region" description="Polar residues" evidence="1">
    <location>
        <begin position="93"/>
        <end position="109"/>
    </location>
</feature>
<dbReference type="AlphaFoldDB" id="A0A167QR91"/>
<name>A0A167QR91_9HYPO</name>
<evidence type="ECO:0000313" key="2">
    <source>
        <dbReference type="EMBL" id="OAA57874.1"/>
    </source>
</evidence>
<feature type="compositionally biased region" description="Low complexity" evidence="1">
    <location>
        <begin position="186"/>
        <end position="202"/>
    </location>
</feature>
<feature type="compositionally biased region" description="Low complexity" evidence="1">
    <location>
        <begin position="122"/>
        <end position="155"/>
    </location>
</feature>
<dbReference type="EMBL" id="AZHD01000013">
    <property type="protein sequence ID" value="OAA57874.1"/>
    <property type="molecule type" value="Genomic_DNA"/>
</dbReference>